<proteinExistence type="predicted"/>
<dbReference type="InterPro" id="IPR012674">
    <property type="entry name" value="Calycin"/>
</dbReference>
<reference evidence="2 3" key="1">
    <citation type="journal article" date="2018" name="Mol. Plant">
        <title>The genome of Artemisia annua provides insight into the evolution of Asteraceae family and artemisinin biosynthesis.</title>
        <authorList>
            <person name="Shen Q."/>
            <person name="Zhang L."/>
            <person name="Liao Z."/>
            <person name="Wang S."/>
            <person name="Yan T."/>
            <person name="Shi P."/>
            <person name="Liu M."/>
            <person name="Fu X."/>
            <person name="Pan Q."/>
            <person name="Wang Y."/>
            <person name="Lv Z."/>
            <person name="Lu X."/>
            <person name="Zhang F."/>
            <person name="Jiang W."/>
            <person name="Ma Y."/>
            <person name="Chen M."/>
            <person name="Hao X."/>
            <person name="Li L."/>
            <person name="Tang Y."/>
            <person name="Lv G."/>
            <person name="Zhou Y."/>
            <person name="Sun X."/>
            <person name="Brodelius P.E."/>
            <person name="Rose J.K.C."/>
            <person name="Tang K."/>
        </authorList>
    </citation>
    <scope>NUCLEOTIDE SEQUENCE [LARGE SCALE GENOMIC DNA]</scope>
    <source>
        <strain evidence="3">cv. Huhao1</strain>
        <tissue evidence="2">Leaf</tissue>
    </source>
</reference>
<gene>
    <name evidence="2" type="ORF">CTI12_AA590430</name>
</gene>
<sequence>MGNFKSIVAGVLYLYEKEWLHGNLQSTSLVVIEDSHYKLSSVGAFKLHRESRSWNSVVNFELVEHGNLVDHISKMDGFDSNEDSVVVADLILCRQNHLDDEIFNQLVEKSKEQGYDVTKLKKTTHTNPPQDAPADTMGVWYFKSLFGK</sequence>
<protein>
    <submittedName>
        <fullName evidence="2">Temperature-induced lipocalin</fullName>
    </submittedName>
</protein>
<evidence type="ECO:0000313" key="3">
    <source>
        <dbReference type="Proteomes" id="UP000245207"/>
    </source>
</evidence>
<name>A0A2U1KKZ0_ARTAN</name>
<dbReference type="SUPFAM" id="SSF50814">
    <property type="entry name" value="Lipocalins"/>
    <property type="match status" value="1"/>
</dbReference>
<organism evidence="2 3">
    <name type="scientific">Artemisia annua</name>
    <name type="common">Sweet wormwood</name>
    <dbReference type="NCBI Taxonomy" id="35608"/>
    <lineage>
        <taxon>Eukaryota</taxon>
        <taxon>Viridiplantae</taxon>
        <taxon>Streptophyta</taxon>
        <taxon>Embryophyta</taxon>
        <taxon>Tracheophyta</taxon>
        <taxon>Spermatophyta</taxon>
        <taxon>Magnoliopsida</taxon>
        <taxon>eudicotyledons</taxon>
        <taxon>Gunneridae</taxon>
        <taxon>Pentapetalae</taxon>
        <taxon>asterids</taxon>
        <taxon>campanulids</taxon>
        <taxon>Asterales</taxon>
        <taxon>Asteraceae</taxon>
        <taxon>Asteroideae</taxon>
        <taxon>Anthemideae</taxon>
        <taxon>Artemisiinae</taxon>
        <taxon>Artemisia</taxon>
    </lineage>
</organism>
<keyword evidence="3" id="KW-1185">Reference proteome</keyword>
<dbReference type="EMBL" id="PKPP01016757">
    <property type="protein sequence ID" value="PWA37444.1"/>
    <property type="molecule type" value="Genomic_DNA"/>
</dbReference>
<dbReference type="STRING" id="35608.A0A2U1KKZ0"/>
<dbReference type="Proteomes" id="UP000245207">
    <property type="component" value="Unassembled WGS sequence"/>
</dbReference>
<evidence type="ECO:0000313" key="2">
    <source>
        <dbReference type="EMBL" id="PWA37444.1"/>
    </source>
</evidence>
<dbReference type="Pfam" id="PF08212">
    <property type="entry name" value="Lipocalin_2"/>
    <property type="match status" value="1"/>
</dbReference>
<evidence type="ECO:0000259" key="1">
    <source>
        <dbReference type="Pfam" id="PF08212"/>
    </source>
</evidence>
<feature type="domain" description="Lipocalin/cytosolic fatty-acid binding" evidence="1">
    <location>
        <begin position="91"/>
        <end position="124"/>
    </location>
</feature>
<dbReference type="InterPro" id="IPR000566">
    <property type="entry name" value="Lipocln_cytosolic_FA-bd_dom"/>
</dbReference>
<dbReference type="OrthoDB" id="1710747at2759"/>
<comment type="caution">
    <text evidence="2">The sequence shown here is derived from an EMBL/GenBank/DDBJ whole genome shotgun (WGS) entry which is preliminary data.</text>
</comment>
<accession>A0A2U1KKZ0</accession>
<dbReference type="AlphaFoldDB" id="A0A2U1KKZ0"/>